<dbReference type="EMBL" id="MBFS01002151">
    <property type="protein sequence ID" value="PVV00262.1"/>
    <property type="molecule type" value="Genomic_DNA"/>
</dbReference>
<feature type="compositionally biased region" description="Polar residues" evidence="9">
    <location>
        <begin position="283"/>
        <end position="305"/>
    </location>
</feature>
<dbReference type="GO" id="GO:0043001">
    <property type="term" value="P:Golgi to plasma membrane protein transport"/>
    <property type="evidence" value="ECO:0007669"/>
    <property type="project" value="TreeGrafter"/>
</dbReference>
<keyword evidence="7" id="KW-0333">Golgi apparatus</keyword>
<feature type="transmembrane region" description="Helical" evidence="10">
    <location>
        <begin position="93"/>
        <end position="112"/>
    </location>
</feature>
<keyword evidence="8 10" id="KW-0472">Membrane</keyword>
<evidence type="ECO:0000256" key="6">
    <source>
        <dbReference type="ARBA" id="ARBA00022989"/>
    </source>
</evidence>
<dbReference type="PANTHER" id="PTHR12952">
    <property type="entry name" value="SYS1"/>
    <property type="match status" value="1"/>
</dbReference>
<keyword evidence="12" id="KW-1185">Reference proteome</keyword>
<dbReference type="AlphaFoldDB" id="A0A2T9Z6T7"/>
<evidence type="ECO:0000256" key="7">
    <source>
        <dbReference type="ARBA" id="ARBA00023034"/>
    </source>
</evidence>
<reference evidence="11 12" key="1">
    <citation type="journal article" date="2018" name="MBio">
        <title>Comparative Genomics Reveals the Core Gene Toolbox for the Fungus-Insect Symbiosis.</title>
        <authorList>
            <person name="Wang Y."/>
            <person name="Stata M."/>
            <person name="Wang W."/>
            <person name="Stajich J.E."/>
            <person name="White M.M."/>
            <person name="Moncalvo J.M."/>
        </authorList>
    </citation>
    <scope>NUCLEOTIDE SEQUENCE [LARGE SCALE GENOMIC DNA]</scope>
    <source>
        <strain evidence="11 12">SC-DP-2</strain>
    </source>
</reference>
<protein>
    <recommendedName>
        <fullName evidence="13">Protein SYS1</fullName>
    </recommendedName>
</protein>
<keyword evidence="3" id="KW-0813">Transport</keyword>
<feature type="transmembrane region" description="Helical" evidence="10">
    <location>
        <begin position="118"/>
        <end position="140"/>
    </location>
</feature>
<feature type="transmembrane region" description="Helical" evidence="10">
    <location>
        <begin position="12"/>
        <end position="42"/>
    </location>
</feature>
<keyword evidence="6 10" id="KW-1133">Transmembrane helix</keyword>
<evidence type="ECO:0000256" key="4">
    <source>
        <dbReference type="ARBA" id="ARBA00022692"/>
    </source>
</evidence>
<keyword evidence="4 10" id="KW-0812">Transmembrane</keyword>
<evidence type="ECO:0000256" key="1">
    <source>
        <dbReference type="ARBA" id="ARBA00004653"/>
    </source>
</evidence>
<evidence type="ECO:0008006" key="13">
    <source>
        <dbReference type="Google" id="ProtNLM"/>
    </source>
</evidence>
<comment type="caution">
    <text evidence="11">The sequence shown here is derived from an EMBL/GenBank/DDBJ whole genome shotgun (WGS) entry which is preliminary data.</text>
</comment>
<gene>
    <name evidence="11" type="ORF">BB560_005370</name>
</gene>
<evidence type="ECO:0000256" key="3">
    <source>
        <dbReference type="ARBA" id="ARBA00022448"/>
    </source>
</evidence>
<comment type="similarity">
    <text evidence="2">Belongs to the SYS1 family.</text>
</comment>
<dbReference type="STRING" id="133381.A0A2T9Z6T7"/>
<comment type="subcellular location">
    <subcellularLocation>
        <location evidence="1">Golgi apparatus membrane</location>
        <topology evidence="1">Multi-pass membrane protein</topology>
    </subcellularLocation>
</comment>
<evidence type="ECO:0000313" key="11">
    <source>
        <dbReference type="EMBL" id="PVV00262.1"/>
    </source>
</evidence>
<feature type="compositionally biased region" description="Basic and acidic residues" evidence="9">
    <location>
        <begin position="272"/>
        <end position="282"/>
    </location>
</feature>
<evidence type="ECO:0000256" key="9">
    <source>
        <dbReference type="SAM" id="MobiDB-lite"/>
    </source>
</evidence>
<feature type="region of interest" description="Disordered" evidence="9">
    <location>
        <begin position="272"/>
        <end position="305"/>
    </location>
</feature>
<evidence type="ECO:0000256" key="10">
    <source>
        <dbReference type="SAM" id="Phobius"/>
    </source>
</evidence>
<dbReference type="InterPro" id="IPR019185">
    <property type="entry name" value="Integral_membrane_SYS1-rel"/>
</dbReference>
<dbReference type="GO" id="GO:0000139">
    <property type="term" value="C:Golgi membrane"/>
    <property type="evidence" value="ECO:0007669"/>
    <property type="project" value="UniProtKB-SubCell"/>
</dbReference>
<feature type="transmembrane region" description="Helical" evidence="10">
    <location>
        <begin position="62"/>
        <end position="86"/>
    </location>
</feature>
<proteinExistence type="inferred from homology"/>
<dbReference type="GO" id="GO:0005829">
    <property type="term" value="C:cytosol"/>
    <property type="evidence" value="ECO:0007669"/>
    <property type="project" value="GOC"/>
</dbReference>
<dbReference type="OrthoDB" id="542931at2759"/>
<evidence type="ECO:0000256" key="5">
    <source>
        <dbReference type="ARBA" id="ARBA00022927"/>
    </source>
</evidence>
<dbReference type="GO" id="GO:0034067">
    <property type="term" value="P:protein localization to Golgi apparatus"/>
    <property type="evidence" value="ECO:0007669"/>
    <property type="project" value="TreeGrafter"/>
</dbReference>
<dbReference type="GO" id="GO:0005802">
    <property type="term" value="C:trans-Golgi network"/>
    <property type="evidence" value="ECO:0007669"/>
    <property type="project" value="TreeGrafter"/>
</dbReference>
<accession>A0A2T9Z6T7</accession>
<dbReference type="Pfam" id="PF09801">
    <property type="entry name" value="SYS1"/>
    <property type="match status" value="1"/>
</dbReference>
<dbReference type="GO" id="GO:0006895">
    <property type="term" value="P:Golgi to endosome transport"/>
    <property type="evidence" value="ECO:0007669"/>
    <property type="project" value="TreeGrafter"/>
</dbReference>
<sequence length="343" mass="39162">MVSFIGFRSSRWDPVLIVIQIITVQSLGYFLFGALCYCLLYLFSENIPISAFFNINIIASKFINKTLLFVLFISSSVINALLLYNIVERSRRCFDFTVTFYFIHFVATWGYSRSFPTYLTWWALIIISGMIMINLGRYLCMKKELLPIPLAHSFQSQSEDLPGRNLTQRSENTAIELDILGRDSDVESSAKINKLKAPLLSSYNIKTSSLKPDFECDSNSELVNTLETKELMRNESFSSFSDPSETSELEEYLVTLDKSALEPELQSYLNESAEKSAHKEDQINTTSSNPTPFRAKSNLNDKINNQSVPSDALIYQNEDFDLGQDWEVDDDLNFEQNSAKKLD</sequence>
<evidence type="ECO:0000256" key="8">
    <source>
        <dbReference type="ARBA" id="ARBA00023136"/>
    </source>
</evidence>
<dbReference type="PANTHER" id="PTHR12952:SF0">
    <property type="entry name" value="PROTEIN SYS1 HOMOLOG"/>
    <property type="match status" value="1"/>
</dbReference>
<organism evidence="11 12">
    <name type="scientific">Smittium megazygosporum</name>
    <dbReference type="NCBI Taxonomy" id="133381"/>
    <lineage>
        <taxon>Eukaryota</taxon>
        <taxon>Fungi</taxon>
        <taxon>Fungi incertae sedis</taxon>
        <taxon>Zoopagomycota</taxon>
        <taxon>Kickxellomycotina</taxon>
        <taxon>Harpellomycetes</taxon>
        <taxon>Harpellales</taxon>
        <taxon>Legeriomycetaceae</taxon>
        <taxon>Smittium</taxon>
    </lineage>
</organism>
<keyword evidence="5" id="KW-0653">Protein transport</keyword>
<name>A0A2T9Z6T7_9FUNG</name>
<evidence type="ECO:0000256" key="2">
    <source>
        <dbReference type="ARBA" id="ARBA00008160"/>
    </source>
</evidence>
<dbReference type="Proteomes" id="UP000245609">
    <property type="component" value="Unassembled WGS sequence"/>
</dbReference>
<evidence type="ECO:0000313" key="12">
    <source>
        <dbReference type="Proteomes" id="UP000245609"/>
    </source>
</evidence>